<dbReference type="Proteomes" id="UP000604825">
    <property type="component" value="Unassembled WGS sequence"/>
</dbReference>
<dbReference type="PANTHER" id="PTHR48411:SF1">
    <property type="entry name" value="OS01G0948300 PROTEIN"/>
    <property type="match status" value="1"/>
</dbReference>
<dbReference type="EMBL" id="CAJGYO010000008">
    <property type="protein sequence ID" value="CAD6249984.1"/>
    <property type="molecule type" value="Genomic_DNA"/>
</dbReference>
<dbReference type="OrthoDB" id="365077at2759"/>
<sequence length="267" mass="30261">MVVTVEKDATGEPALLLERSRAITLQGRDRKGRAVVRIVGNYLPGKQRLRFRPDRKRFAVPCRAVELTDVASASCAARALGGRAEEALRSYLRERVLPEIGDREFVVVYMHSRVDRGRNFPGVGAIRGAYESLLAAAKERLRAVYFVHPALQSRLFFATFGRFLFSSGYDSEFPAIRVCRARGAENLRGTGSCRLYEKLRYMSRLEYVWAHIDKGQLEVPDCVREHDDELERRPLMDYGIETTESRCMYDAASMDTSASLHSLRCVS</sequence>
<keyword evidence="3" id="KW-1185">Reference proteome</keyword>
<evidence type="ECO:0000313" key="3">
    <source>
        <dbReference type="Proteomes" id="UP000604825"/>
    </source>
</evidence>
<dbReference type="PANTHER" id="PTHR48411">
    <property type="entry name" value="OS01G0948300 PROTEIN"/>
    <property type="match status" value="1"/>
</dbReference>
<dbReference type="AlphaFoldDB" id="A0A811PTZ7"/>
<name>A0A811PTZ7_9POAL</name>
<proteinExistence type="predicted"/>
<dbReference type="InterPro" id="IPR001251">
    <property type="entry name" value="CRAL-TRIO_dom"/>
</dbReference>
<evidence type="ECO:0000313" key="2">
    <source>
        <dbReference type="EMBL" id="CAD6249984.1"/>
    </source>
</evidence>
<accession>A0A811PTZ7</accession>
<feature type="domain" description="CRAL-TRIO" evidence="1">
    <location>
        <begin position="76"/>
        <end position="229"/>
    </location>
</feature>
<evidence type="ECO:0000259" key="1">
    <source>
        <dbReference type="Pfam" id="PF13716"/>
    </source>
</evidence>
<dbReference type="Pfam" id="PF13716">
    <property type="entry name" value="CRAL_TRIO_2"/>
    <property type="match status" value="1"/>
</dbReference>
<reference evidence="2" key="1">
    <citation type="submission" date="2020-10" db="EMBL/GenBank/DDBJ databases">
        <authorList>
            <person name="Han B."/>
            <person name="Lu T."/>
            <person name="Zhao Q."/>
            <person name="Huang X."/>
            <person name="Zhao Y."/>
        </authorList>
    </citation>
    <scope>NUCLEOTIDE SEQUENCE</scope>
</reference>
<protein>
    <recommendedName>
        <fullName evidence="1">CRAL-TRIO domain-containing protein</fullName>
    </recommendedName>
</protein>
<gene>
    <name evidence="2" type="ORF">NCGR_LOCUS33780</name>
</gene>
<comment type="caution">
    <text evidence="2">The sequence shown here is derived from an EMBL/GenBank/DDBJ whole genome shotgun (WGS) entry which is preliminary data.</text>
</comment>
<organism evidence="2 3">
    <name type="scientific">Miscanthus lutarioriparius</name>
    <dbReference type="NCBI Taxonomy" id="422564"/>
    <lineage>
        <taxon>Eukaryota</taxon>
        <taxon>Viridiplantae</taxon>
        <taxon>Streptophyta</taxon>
        <taxon>Embryophyta</taxon>
        <taxon>Tracheophyta</taxon>
        <taxon>Spermatophyta</taxon>
        <taxon>Magnoliopsida</taxon>
        <taxon>Liliopsida</taxon>
        <taxon>Poales</taxon>
        <taxon>Poaceae</taxon>
        <taxon>PACMAD clade</taxon>
        <taxon>Panicoideae</taxon>
        <taxon>Andropogonodae</taxon>
        <taxon>Andropogoneae</taxon>
        <taxon>Saccharinae</taxon>
        <taxon>Miscanthus</taxon>
    </lineage>
</organism>
<dbReference type="InterPro" id="IPR036865">
    <property type="entry name" value="CRAL-TRIO_dom_sf"/>
</dbReference>
<dbReference type="Gene3D" id="3.40.525.10">
    <property type="entry name" value="CRAL-TRIO lipid binding domain"/>
    <property type="match status" value="1"/>
</dbReference>